<protein>
    <submittedName>
        <fullName evidence="1">Uncharacterized protein</fullName>
    </submittedName>
</protein>
<name>A0A7Y9FKL3_9SPHN</name>
<dbReference type="RefSeq" id="WP_179507554.1">
    <property type="nucleotide sequence ID" value="NZ_JACCBY010000001.1"/>
</dbReference>
<keyword evidence="2" id="KW-1185">Reference proteome</keyword>
<gene>
    <name evidence="1" type="ORF">HD841_000803</name>
</gene>
<proteinExistence type="predicted"/>
<sequence length="104" mass="11744">MLRPQGPFFDRSRLVWKTLIAFRTHDGLRPSLCHGVAGIAIERNGKWIAMIRQTAIRNRKAKRSMVVVEQTEASTMLSELKRSTARLAVALTKLRDDLGIEDLG</sequence>
<dbReference type="EMBL" id="JACCBY010000001">
    <property type="protein sequence ID" value="NYD89034.1"/>
    <property type="molecule type" value="Genomic_DNA"/>
</dbReference>
<evidence type="ECO:0000313" key="1">
    <source>
        <dbReference type="EMBL" id="NYD89034.1"/>
    </source>
</evidence>
<reference evidence="1 2" key="1">
    <citation type="submission" date="2020-07" db="EMBL/GenBank/DDBJ databases">
        <authorList>
            <person name="Partida-Martinez L."/>
            <person name="Huntemann M."/>
            <person name="Clum A."/>
            <person name="Wang J."/>
            <person name="Palaniappan K."/>
            <person name="Ritter S."/>
            <person name="Chen I.-M."/>
            <person name="Stamatis D."/>
            <person name="Reddy T."/>
            <person name="O'Malley R."/>
            <person name="Daum C."/>
            <person name="Shapiro N."/>
            <person name="Ivanova N."/>
            <person name="Kyrpides N."/>
            <person name="Woyke T."/>
        </authorList>
    </citation>
    <scope>NUCLEOTIDE SEQUENCE [LARGE SCALE GENOMIC DNA]</scope>
    <source>
        <strain evidence="1 2">AS2.3</strain>
    </source>
</reference>
<evidence type="ECO:0000313" key="2">
    <source>
        <dbReference type="Proteomes" id="UP000517753"/>
    </source>
</evidence>
<comment type="caution">
    <text evidence="1">The sequence shown here is derived from an EMBL/GenBank/DDBJ whole genome shotgun (WGS) entry which is preliminary data.</text>
</comment>
<organism evidence="1 2">
    <name type="scientific">Sphingomonas melonis</name>
    <dbReference type="NCBI Taxonomy" id="152682"/>
    <lineage>
        <taxon>Bacteria</taxon>
        <taxon>Pseudomonadati</taxon>
        <taxon>Pseudomonadota</taxon>
        <taxon>Alphaproteobacteria</taxon>
        <taxon>Sphingomonadales</taxon>
        <taxon>Sphingomonadaceae</taxon>
        <taxon>Sphingomonas</taxon>
    </lineage>
</organism>
<reference evidence="1 2" key="2">
    <citation type="submission" date="2020-08" db="EMBL/GenBank/DDBJ databases">
        <title>The Agave Microbiome: Exploring the role of microbial communities in plant adaptations to desert environments.</title>
        <authorList>
            <person name="Partida-Martinez L.P."/>
        </authorList>
    </citation>
    <scope>NUCLEOTIDE SEQUENCE [LARGE SCALE GENOMIC DNA]</scope>
    <source>
        <strain evidence="1 2">AS2.3</strain>
    </source>
</reference>
<accession>A0A7Y9FKL3</accession>
<dbReference type="AlphaFoldDB" id="A0A7Y9FKL3"/>
<dbReference type="Proteomes" id="UP000517753">
    <property type="component" value="Unassembled WGS sequence"/>
</dbReference>